<evidence type="ECO:0000256" key="2">
    <source>
        <dbReference type="SAM" id="Phobius"/>
    </source>
</evidence>
<feature type="transmembrane region" description="Helical" evidence="2">
    <location>
        <begin position="58"/>
        <end position="78"/>
    </location>
</feature>
<evidence type="ECO:0000313" key="3">
    <source>
        <dbReference type="EMBL" id="SDP13498.1"/>
    </source>
</evidence>
<keyword evidence="2" id="KW-1133">Transmembrane helix</keyword>
<feature type="region of interest" description="Disordered" evidence="1">
    <location>
        <begin position="1"/>
        <end position="43"/>
    </location>
</feature>
<sequence>MTAQETERIDSPSGVVTESPGRSTAAGKAYARRTRRQQPVSQRLTATGSPISAALARVPFVALIILLLAGGIVGVLYLNTVSDAAGLQASVSRRAQMDLNTRIEAANKDIADLKNPARLAAEAQALGLVPAGDAAIMSIGADGKVSILGTPTPVPAPVAAAPTPAATPSTTPAASRSTSASSSAPATTTRKTTAPVRSSAPSTAPAKTTAAASTAAKSTATTAGKTTPARTTAKTTPAKTTPAKTTPAKTTPAKTTPVNTTPARATTTTGAGR</sequence>
<dbReference type="RefSeq" id="WP_157695444.1">
    <property type="nucleotide sequence ID" value="NZ_LT629710.1"/>
</dbReference>
<dbReference type="STRING" id="1090615.SAMN04515671_3017"/>
<reference evidence="3 4" key="1">
    <citation type="submission" date="2016-10" db="EMBL/GenBank/DDBJ databases">
        <authorList>
            <person name="de Groot N.N."/>
        </authorList>
    </citation>
    <scope>NUCLEOTIDE SEQUENCE [LARGE SCALE GENOMIC DNA]</scope>
    <source>
        <strain evidence="4">P4-7,KCTC 19426,CECT 7604</strain>
    </source>
</reference>
<dbReference type="AlphaFoldDB" id="A0A1H0QA07"/>
<accession>A0A1H0QA07</accession>
<keyword evidence="4" id="KW-1185">Reference proteome</keyword>
<keyword evidence="2" id="KW-0812">Transmembrane</keyword>
<proteinExistence type="predicted"/>
<feature type="compositionally biased region" description="Basic and acidic residues" evidence="1">
    <location>
        <begin position="1"/>
        <end position="10"/>
    </location>
</feature>
<organism evidence="3 4">
    <name type="scientific">Nakamurella panacisegetis</name>
    <dbReference type="NCBI Taxonomy" id="1090615"/>
    <lineage>
        <taxon>Bacteria</taxon>
        <taxon>Bacillati</taxon>
        <taxon>Actinomycetota</taxon>
        <taxon>Actinomycetes</taxon>
        <taxon>Nakamurellales</taxon>
        <taxon>Nakamurellaceae</taxon>
        <taxon>Nakamurella</taxon>
    </lineage>
</organism>
<dbReference type="EMBL" id="LT629710">
    <property type="protein sequence ID" value="SDP13498.1"/>
    <property type="molecule type" value="Genomic_DNA"/>
</dbReference>
<evidence type="ECO:0008006" key="5">
    <source>
        <dbReference type="Google" id="ProtNLM"/>
    </source>
</evidence>
<evidence type="ECO:0000313" key="4">
    <source>
        <dbReference type="Proteomes" id="UP000198741"/>
    </source>
</evidence>
<feature type="region of interest" description="Disordered" evidence="1">
    <location>
        <begin position="158"/>
        <end position="273"/>
    </location>
</feature>
<evidence type="ECO:0000256" key="1">
    <source>
        <dbReference type="SAM" id="MobiDB-lite"/>
    </source>
</evidence>
<protein>
    <recommendedName>
        <fullName evidence="5">Cell division protein FtsL</fullName>
    </recommendedName>
</protein>
<dbReference type="Proteomes" id="UP000198741">
    <property type="component" value="Chromosome I"/>
</dbReference>
<keyword evidence="2" id="KW-0472">Membrane</keyword>
<gene>
    <name evidence="3" type="ORF">SAMN04515671_3017</name>
</gene>
<name>A0A1H0QA07_9ACTN</name>